<keyword evidence="2" id="KW-0378">Hydrolase</keyword>
<accession>A0ABS7Y8T1</accession>
<dbReference type="Proteomes" id="UP001198602">
    <property type="component" value="Unassembled WGS sequence"/>
</dbReference>
<evidence type="ECO:0000259" key="1">
    <source>
        <dbReference type="Pfam" id="PF12146"/>
    </source>
</evidence>
<name>A0ABS7Y8T1_9BURK</name>
<dbReference type="GO" id="GO:0016787">
    <property type="term" value="F:hydrolase activity"/>
    <property type="evidence" value="ECO:0007669"/>
    <property type="project" value="UniProtKB-KW"/>
</dbReference>
<dbReference type="Gene3D" id="3.40.50.1820">
    <property type="entry name" value="alpha/beta hydrolase"/>
    <property type="match status" value="1"/>
</dbReference>
<dbReference type="RefSeq" id="WP_225238039.1">
    <property type="nucleotide sequence ID" value="NZ_JAHYBX010000001.1"/>
</dbReference>
<comment type="caution">
    <text evidence="2">The sequence shown here is derived from an EMBL/GenBank/DDBJ whole genome shotgun (WGS) entry which is preliminary data.</text>
</comment>
<dbReference type="InterPro" id="IPR050261">
    <property type="entry name" value="FrsA_esterase"/>
</dbReference>
<gene>
    <name evidence="2" type="ORF">LE190_02550</name>
</gene>
<proteinExistence type="predicted"/>
<dbReference type="InterPro" id="IPR029058">
    <property type="entry name" value="AB_hydrolase_fold"/>
</dbReference>
<keyword evidence="3" id="KW-1185">Reference proteome</keyword>
<dbReference type="InterPro" id="IPR022742">
    <property type="entry name" value="Hydrolase_4"/>
</dbReference>
<reference evidence="2 3" key="1">
    <citation type="submission" date="2021-07" db="EMBL/GenBank/DDBJ databases">
        <title>Characterization of Violacein-producing bacteria and related species.</title>
        <authorList>
            <person name="Wilson H.S."/>
            <person name="De Leon M.E."/>
        </authorList>
    </citation>
    <scope>NUCLEOTIDE SEQUENCE [LARGE SCALE GENOMIC DNA]</scope>
    <source>
        <strain evidence="2 3">HSC-2F05</strain>
    </source>
</reference>
<dbReference type="EMBL" id="JAHYBX010000001">
    <property type="protein sequence ID" value="MCA1854810.1"/>
    <property type="molecule type" value="Genomic_DNA"/>
</dbReference>
<sequence>MEAGPVPLLASCWTVPGAAATVILHPATAVTQDYYASFAAWLAARGFNVVTYDYRGTGRSRPASLRGFDASMTDWIDGDVAAVTRWAGHRFPALPLLAVGHSVGGHAIGLSAATTRLRAGVLVASHAGASSTVRGLAERLRVRFLLRVLAPLLCALFGYMPGRRIGLGEDLPRGVMLQWAGWTALPRYFFDDPALDAARRMARVGIPLLVLGFDDDPWANPVAVDMLVSHLVNAQVERRTIDPRAAGVPAVGHMGFFRRRCEAALWPQLADWLHVQARQAGGQQEVAHGAC</sequence>
<evidence type="ECO:0000313" key="2">
    <source>
        <dbReference type="EMBL" id="MCA1854810.1"/>
    </source>
</evidence>
<evidence type="ECO:0000313" key="3">
    <source>
        <dbReference type="Proteomes" id="UP001198602"/>
    </source>
</evidence>
<dbReference type="PANTHER" id="PTHR22946">
    <property type="entry name" value="DIENELACTONE HYDROLASE DOMAIN-CONTAINING PROTEIN-RELATED"/>
    <property type="match status" value="1"/>
</dbReference>
<feature type="domain" description="Serine aminopeptidase S33" evidence="1">
    <location>
        <begin position="20"/>
        <end position="133"/>
    </location>
</feature>
<dbReference type="Pfam" id="PF12146">
    <property type="entry name" value="Hydrolase_4"/>
    <property type="match status" value="1"/>
</dbReference>
<dbReference type="PIRSF" id="PIRSF037442">
    <property type="entry name" value="UCP037442_abhydr"/>
    <property type="match status" value="1"/>
</dbReference>
<protein>
    <submittedName>
        <fullName evidence="2">Alpha/beta fold hydrolase</fullName>
    </submittedName>
</protein>
<dbReference type="SUPFAM" id="SSF53474">
    <property type="entry name" value="alpha/beta-Hydrolases"/>
    <property type="match status" value="1"/>
</dbReference>
<dbReference type="InterPro" id="IPR017208">
    <property type="entry name" value="UCP037442_abhydr"/>
</dbReference>
<organism evidence="2 3">
    <name type="scientific">Massilia hydrophila</name>
    <dbReference type="NCBI Taxonomy" id="3044279"/>
    <lineage>
        <taxon>Bacteria</taxon>
        <taxon>Pseudomonadati</taxon>
        <taxon>Pseudomonadota</taxon>
        <taxon>Betaproteobacteria</taxon>
        <taxon>Burkholderiales</taxon>
        <taxon>Oxalobacteraceae</taxon>
        <taxon>Telluria group</taxon>
        <taxon>Massilia</taxon>
    </lineage>
</organism>